<proteinExistence type="predicted"/>
<dbReference type="Pfam" id="PF08734">
    <property type="entry name" value="GYD"/>
    <property type="match status" value="1"/>
</dbReference>
<evidence type="ECO:0008006" key="2">
    <source>
        <dbReference type="Google" id="ProtNLM"/>
    </source>
</evidence>
<dbReference type="EMBL" id="CZRL01000103">
    <property type="protein sequence ID" value="CUS54097.1"/>
    <property type="molecule type" value="Genomic_DNA"/>
</dbReference>
<sequence>MSVYMYQASYSGDAIKALVNNPQDRTGAARAAIEANGGTMIGAWMAFGEDDLLVIADMPDDESMAGVALAISSTGAIVGGKTTKLLTLDQAVASMKKANAVLNAYQPPA</sequence>
<evidence type="ECO:0000313" key="1">
    <source>
        <dbReference type="EMBL" id="CUS54097.1"/>
    </source>
</evidence>
<dbReference type="AlphaFoldDB" id="A0A160TVH6"/>
<organism evidence="1">
    <name type="scientific">hydrothermal vent metagenome</name>
    <dbReference type="NCBI Taxonomy" id="652676"/>
    <lineage>
        <taxon>unclassified sequences</taxon>
        <taxon>metagenomes</taxon>
        <taxon>ecological metagenomes</taxon>
    </lineage>
</organism>
<name>A0A160TVH6_9ZZZZ</name>
<dbReference type="InterPro" id="IPR014845">
    <property type="entry name" value="GYD/TTHA1554"/>
</dbReference>
<accession>A0A160TVH6</accession>
<gene>
    <name evidence="1" type="ORF">MGWOODY_XGa2649</name>
</gene>
<protein>
    <recommendedName>
        <fullName evidence="2">GYD domain-containing protein</fullName>
    </recommendedName>
</protein>
<reference evidence="1" key="1">
    <citation type="submission" date="2015-10" db="EMBL/GenBank/DDBJ databases">
        <authorList>
            <person name="Gilbert D.G."/>
        </authorList>
    </citation>
    <scope>NUCLEOTIDE SEQUENCE</scope>
</reference>